<sequence>MKLKKLKWVHYFLNLYNPLFGKMKKTATFSSDIKFNSIVIFSTTALGDFMFNTPAIRAIRAHYPDAHITLVSSVKNKLLVENYEQIDSVVYWDNKIRNLLPVALQAKKYKPELAIILHSHLPYDVLFAVMAGCQYILRNTSDIIPKWFQKWIIADHNPAGGHVIQSKLDIIGYLGIDSTDTRMELPCKIESLAQSKNSIVGFQMGASTQERRWPVGSFVELAKKLIDSAPSLQIKLIGSSRELELPEEFFALLPERYHQNIENLVGKTSLPDLLSQIKTMAVLVTGDTGPLHLAIALQVPTVSLFVTANPKWTGPYQDLDIHTIIHKIPQQDENRALSMDLITVDEVLTAVNNTLKDK</sequence>
<protein>
    <submittedName>
        <fullName evidence="3">Lipopolysaccharide core biosynthesis glycosyl transferase</fullName>
        <ecNumber evidence="3">2.-.-.-</ecNumber>
    </submittedName>
</protein>
<dbReference type="CDD" id="cd03789">
    <property type="entry name" value="GT9_LPS_heptosyltransferase"/>
    <property type="match status" value="1"/>
</dbReference>
<keyword evidence="2 3" id="KW-0808">Transferase</keyword>
<keyword evidence="1" id="KW-0328">Glycosyltransferase</keyword>
<dbReference type="InterPro" id="IPR051199">
    <property type="entry name" value="LPS_LOS_Heptosyltrfase"/>
</dbReference>
<dbReference type="GO" id="GO:0005829">
    <property type="term" value="C:cytosol"/>
    <property type="evidence" value="ECO:0007669"/>
    <property type="project" value="TreeGrafter"/>
</dbReference>
<evidence type="ECO:0000313" key="4">
    <source>
        <dbReference type="Proteomes" id="UP000254191"/>
    </source>
</evidence>
<dbReference type="EMBL" id="UGTS01000001">
    <property type="protein sequence ID" value="SUC11908.1"/>
    <property type="molecule type" value="Genomic_DNA"/>
</dbReference>
<evidence type="ECO:0000256" key="2">
    <source>
        <dbReference type="ARBA" id="ARBA00022679"/>
    </source>
</evidence>
<dbReference type="PANTHER" id="PTHR30160:SF7">
    <property type="entry name" value="ADP-HEPTOSE--LPS HEPTOSYLTRANSFERASE 2"/>
    <property type="match status" value="1"/>
</dbReference>
<dbReference type="AlphaFoldDB" id="A0A379EZU1"/>
<dbReference type="EC" id="2.-.-.-" evidence="3"/>
<name>A0A379EZU1_PROMI</name>
<dbReference type="SUPFAM" id="SSF53756">
    <property type="entry name" value="UDP-Glycosyltransferase/glycogen phosphorylase"/>
    <property type="match status" value="1"/>
</dbReference>
<gene>
    <name evidence="3" type="primary">rfaF</name>
    <name evidence="3" type="ORF">NCTC11938_00114</name>
</gene>
<dbReference type="GO" id="GO:0008713">
    <property type="term" value="F:ADP-heptose-lipopolysaccharide heptosyltransferase activity"/>
    <property type="evidence" value="ECO:0007669"/>
    <property type="project" value="TreeGrafter"/>
</dbReference>
<reference evidence="3 4" key="1">
    <citation type="submission" date="2018-06" db="EMBL/GenBank/DDBJ databases">
        <authorList>
            <consortium name="Pathogen Informatics"/>
            <person name="Doyle S."/>
        </authorList>
    </citation>
    <scope>NUCLEOTIDE SEQUENCE [LARGE SCALE GENOMIC DNA]</scope>
    <source>
        <strain evidence="3 4">NCTC11938</strain>
    </source>
</reference>
<proteinExistence type="predicted"/>
<dbReference type="InterPro" id="IPR002201">
    <property type="entry name" value="Glyco_trans_9"/>
</dbReference>
<dbReference type="Gene3D" id="3.40.50.2000">
    <property type="entry name" value="Glycogen Phosphorylase B"/>
    <property type="match status" value="2"/>
</dbReference>
<dbReference type="Pfam" id="PF01075">
    <property type="entry name" value="Glyco_transf_9"/>
    <property type="match status" value="1"/>
</dbReference>
<evidence type="ECO:0000256" key="1">
    <source>
        <dbReference type="ARBA" id="ARBA00022676"/>
    </source>
</evidence>
<dbReference type="GO" id="GO:0009244">
    <property type="term" value="P:lipopolysaccharide core region biosynthetic process"/>
    <property type="evidence" value="ECO:0007669"/>
    <property type="project" value="TreeGrafter"/>
</dbReference>
<accession>A0A379EZU1</accession>
<evidence type="ECO:0000313" key="3">
    <source>
        <dbReference type="EMBL" id="SUC11908.1"/>
    </source>
</evidence>
<dbReference type="Proteomes" id="UP000254191">
    <property type="component" value="Unassembled WGS sequence"/>
</dbReference>
<organism evidence="3 4">
    <name type="scientific">Proteus mirabilis</name>
    <dbReference type="NCBI Taxonomy" id="584"/>
    <lineage>
        <taxon>Bacteria</taxon>
        <taxon>Pseudomonadati</taxon>
        <taxon>Pseudomonadota</taxon>
        <taxon>Gammaproteobacteria</taxon>
        <taxon>Enterobacterales</taxon>
        <taxon>Morganellaceae</taxon>
        <taxon>Proteus</taxon>
    </lineage>
</organism>
<dbReference type="PANTHER" id="PTHR30160">
    <property type="entry name" value="TETRAACYLDISACCHARIDE 4'-KINASE-RELATED"/>
    <property type="match status" value="1"/>
</dbReference>